<name>A0A915JR94_ROMCU</name>
<dbReference type="WBParaSite" id="nRc.2.0.1.t28401-RA">
    <property type="protein sequence ID" value="nRc.2.0.1.t28401-RA"/>
    <property type="gene ID" value="nRc.2.0.1.g28401"/>
</dbReference>
<evidence type="ECO:0000313" key="1">
    <source>
        <dbReference type="Proteomes" id="UP000887565"/>
    </source>
</evidence>
<organism evidence="1 2">
    <name type="scientific">Romanomermis culicivorax</name>
    <name type="common">Nematode worm</name>
    <dbReference type="NCBI Taxonomy" id="13658"/>
    <lineage>
        <taxon>Eukaryota</taxon>
        <taxon>Metazoa</taxon>
        <taxon>Ecdysozoa</taxon>
        <taxon>Nematoda</taxon>
        <taxon>Enoplea</taxon>
        <taxon>Dorylaimia</taxon>
        <taxon>Mermithida</taxon>
        <taxon>Mermithoidea</taxon>
        <taxon>Mermithidae</taxon>
        <taxon>Romanomermis</taxon>
    </lineage>
</organism>
<reference evidence="2" key="1">
    <citation type="submission" date="2022-11" db="UniProtKB">
        <authorList>
            <consortium name="WormBaseParasite"/>
        </authorList>
    </citation>
    <scope>IDENTIFICATION</scope>
</reference>
<sequence length="85" mass="9956">MRLEPMRIKIFNLPRIFRNLHRRCLHRAFTIGFFTRKVVQELSIDWLVFLSLGVGGSRKKETSILIPKSIKNFGASRRKLFALLA</sequence>
<accession>A0A915JR94</accession>
<dbReference type="AlphaFoldDB" id="A0A915JR94"/>
<protein>
    <submittedName>
        <fullName evidence="2">Uncharacterized protein</fullName>
    </submittedName>
</protein>
<proteinExistence type="predicted"/>
<dbReference type="Proteomes" id="UP000887565">
    <property type="component" value="Unplaced"/>
</dbReference>
<keyword evidence="1" id="KW-1185">Reference proteome</keyword>
<evidence type="ECO:0000313" key="2">
    <source>
        <dbReference type="WBParaSite" id="nRc.2.0.1.t28401-RA"/>
    </source>
</evidence>